<proteinExistence type="predicted"/>
<protein>
    <submittedName>
        <fullName evidence="2">Uncharacterized protein</fullName>
    </submittedName>
</protein>
<name>A0ABQ8QEW6_9AGAR</name>
<gene>
    <name evidence="2" type="ORF">F5050DRAFT_1570280</name>
</gene>
<sequence length="326" mass="36387">MPGPSNGRKKRKSGGKTQRKKFTVNVTHQISHNTITNASFENTQYTASASSPSPSSSCVDVTTRIYDATDEHDQPHQIHQVEYPIHNFGDQPEYPIPNTPSNKFNSHLLLQEPYIHDPGNGPRVRNTRAFLSSRYFSQPPALDDPLCAEFAQEEVLQMLKTVLPEELALIIWYNKSRASSRICPACQRLYHVGEVLTDHATLTGGAKSEIKPLQPPELEREQELSGFCSSMCFILASFNQCDPRTTKAAWGHTVDEIDDDSWTILNGGSPLILKEGPGQNVAKALVMIVRMTRLDDLGLAQLCFPDVNWEGSNGSKEDLREEVRIL</sequence>
<accession>A0ABQ8QEW6</accession>
<feature type="region of interest" description="Disordered" evidence="1">
    <location>
        <begin position="1"/>
        <end position="22"/>
    </location>
</feature>
<evidence type="ECO:0000313" key="3">
    <source>
        <dbReference type="Proteomes" id="UP001163828"/>
    </source>
</evidence>
<comment type="caution">
    <text evidence="2">The sequence shown here is derived from an EMBL/GenBank/DDBJ whole genome shotgun (WGS) entry which is preliminary data.</text>
</comment>
<keyword evidence="3" id="KW-1185">Reference proteome</keyword>
<evidence type="ECO:0000256" key="1">
    <source>
        <dbReference type="SAM" id="MobiDB-lite"/>
    </source>
</evidence>
<feature type="compositionally biased region" description="Basic residues" evidence="1">
    <location>
        <begin position="7"/>
        <end position="22"/>
    </location>
</feature>
<evidence type="ECO:0000313" key="2">
    <source>
        <dbReference type="EMBL" id="KAJ3997008.1"/>
    </source>
</evidence>
<reference evidence="2" key="1">
    <citation type="submission" date="2022-08" db="EMBL/GenBank/DDBJ databases">
        <authorList>
            <consortium name="DOE Joint Genome Institute"/>
            <person name="Min B."/>
            <person name="Riley R."/>
            <person name="Sierra-Patev S."/>
            <person name="Naranjo-Ortiz M."/>
            <person name="Looney B."/>
            <person name="Konkel Z."/>
            <person name="Slot J.C."/>
            <person name="Sakamoto Y."/>
            <person name="Steenwyk J.L."/>
            <person name="Rokas A."/>
            <person name="Carro J."/>
            <person name="Camarero S."/>
            <person name="Ferreira P."/>
            <person name="Molpeceres G."/>
            <person name="Ruiz-Duenas F.J."/>
            <person name="Serrano A."/>
            <person name="Henrissat B."/>
            <person name="Drula E."/>
            <person name="Hughes K.W."/>
            <person name="Mata J.L."/>
            <person name="Ishikawa N.K."/>
            <person name="Vargas-Isla R."/>
            <person name="Ushijima S."/>
            <person name="Smith C.A."/>
            <person name="Ahrendt S."/>
            <person name="Andreopoulos W."/>
            <person name="He G."/>
            <person name="Labutti K."/>
            <person name="Lipzen A."/>
            <person name="Ng V."/>
            <person name="Sandor L."/>
            <person name="Barry K."/>
            <person name="Martinez A.T."/>
            <person name="Xiao Y."/>
            <person name="Gibbons J.G."/>
            <person name="Terashima K."/>
            <person name="Hibbett D.S."/>
            <person name="Grigoriev I.V."/>
        </authorList>
    </citation>
    <scope>NUCLEOTIDE SEQUENCE</scope>
    <source>
        <strain evidence="2">TFB10827</strain>
    </source>
</reference>
<dbReference type="Proteomes" id="UP001163828">
    <property type="component" value="Unassembled WGS sequence"/>
</dbReference>
<dbReference type="EMBL" id="MU790594">
    <property type="protein sequence ID" value="KAJ3997008.1"/>
    <property type="molecule type" value="Genomic_DNA"/>
</dbReference>
<organism evidence="2 3">
    <name type="scientific">Lentinula boryana</name>
    <dbReference type="NCBI Taxonomy" id="40481"/>
    <lineage>
        <taxon>Eukaryota</taxon>
        <taxon>Fungi</taxon>
        <taxon>Dikarya</taxon>
        <taxon>Basidiomycota</taxon>
        <taxon>Agaricomycotina</taxon>
        <taxon>Agaricomycetes</taxon>
        <taxon>Agaricomycetidae</taxon>
        <taxon>Agaricales</taxon>
        <taxon>Marasmiineae</taxon>
        <taxon>Omphalotaceae</taxon>
        <taxon>Lentinula</taxon>
    </lineage>
</organism>